<comment type="caution">
    <text evidence="1">The sequence shown here is derived from an EMBL/GenBank/DDBJ whole genome shotgun (WGS) entry which is preliminary data.</text>
</comment>
<dbReference type="Proteomes" id="UP000552097">
    <property type="component" value="Unassembled WGS sequence"/>
</dbReference>
<dbReference type="InterPro" id="IPR011009">
    <property type="entry name" value="Kinase-like_dom_sf"/>
</dbReference>
<sequence length="374" mass="40924">MRSDLAERVGELLREQSGEPATVRSTAPVTEGWSARHGSYPWVLRCEVEGVGSVVAKTRRPDDHFRSGDTTGRESAALAFLEEIGSDAGPRLPAHDDGLVVLEDLGSGSALEDLLVGDDPHAATRAFVMLARAVGRMQAVTRRRQESFYARLPEVDPLRDRVSLATVPVDRRWTTLRAVVADCGLPEPTASAVDDVAEVVAWMAEPGDLLVLTNGDLAPQNCRFHGDRARLLDFEGAQFQHALIDAAQLRLPFHGGPCWSRIPPEVADQVESAYREEACVLDDVAYLTGMAAATAAWTVTRLVRLPKLLARDDPHPLGFSRRGQLLDTLRTAVDASVASDTLPGLRAWFEQTITALQTRWPHLPPSQDVYPVHR</sequence>
<reference evidence="1 2" key="1">
    <citation type="submission" date="2020-08" db="EMBL/GenBank/DDBJ databases">
        <title>Sequencing the genomes of 1000 actinobacteria strains.</title>
        <authorList>
            <person name="Klenk H.-P."/>
        </authorList>
    </citation>
    <scope>NUCLEOTIDE SEQUENCE [LARGE SCALE GENOMIC DNA]</scope>
    <source>
        <strain evidence="1 2">DSM 45486</strain>
    </source>
</reference>
<organism evidence="1 2">
    <name type="scientific">Saccharothrix ecbatanensis</name>
    <dbReference type="NCBI Taxonomy" id="1105145"/>
    <lineage>
        <taxon>Bacteria</taxon>
        <taxon>Bacillati</taxon>
        <taxon>Actinomycetota</taxon>
        <taxon>Actinomycetes</taxon>
        <taxon>Pseudonocardiales</taxon>
        <taxon>Pseudonocardiaceae</taxon>
        <taxon>Saccharothrix</taxon>
    </lineage>
</organism>
<dbReference type="Gene3D" id="3.90.1200.10">
    <property type="match status" value="1"/>
</dbReference>
<keyword evidence="2" id="KW-1185">Reference proteome</keyword>
<evidence type="ECO:0008006" key="3">
    <source>
        <dbReference type="Google" id="ProtNLM"/>
    </source>
</evidence>
<dbReference type="RefSeq" id="WP_184917474.1">
    <property type="nucleotide sequence ID" value="NZ_JACHMO010000001.1"/>
</dbReference>
<name>A0A7W9HGF3_9PSEU</name>
<dbReference type="AlphaFoldDB" id="A0A7W9HGF3"/>
<dbReference type="SUPFAM" id="SSF56112">
    <property type="entry name" value="Protein kinase-like (PK-like)"/>
    <property type="match status" value="1"/>
</dbReference>
<gene>
    <name evidence="1" type="ORF">F4560_001294</name>
</gene>
<proteinExistence type="predicted"/>
<evidence type="ECO:0000313" key="1">
    <source>
        <dbReference type="EMBL" id="MBB5801526.1"/>
    </source>
</evidence>
<protein>
    <recommendedName>
        <fullName evidence="3">Aminoglycoside phosphotransferase domain-containing protein</fullName>
    </recommendedName>
</protein>
<evidence type="ECO:0000313" key="2">
    <source>
        <dbReference type="Proteomes" id="UP000552097"/>
    </source>
</evidence>
<accession>A0A7W9HGF3</accession>
<dbReference type="EMBL" id="JACHMO010000001">
    <property type="protein sequence ID" value="MBB5801526.1"/>
    <property type="molecule type" value="Genomic_DNA"/>
</dbReference>